<dbReference type="AlphaFoldDB" id="A0A2Z7C3H4"/>
<dbReference type="Proteomes" id="UP000250235">
    <property type="component" value="Unassembled WGS sequence"/>
</dbReference>
<name>A0A2Z7C3H4_9LAMI</name>
<evidence type="ECO:0000313" key="2">
    <source>
        <dbReference type="EMBL" id="KZV38795.1"/>
    </source>
</evidence>
<evidence type="ECO:0000256" key="1">
    <source>
        <dbReference type="SAM" id="MobiDB-lite"/>
    </source>
</evidence>
<keyword evidence="3" id="KW-1185">Reference proteome</keyword>
<feature type="region of interest" description="Disordered" evidence="1">
    <location>
        <begin position="1"/>
        <end position="28"/>
    </location>
</feature>
<organism evidence="2 3">
    <name type="scientific">Dorcoceras hygrometricum</name>
    <dbReference type="NCBI Taxonomy" id="472368"/>
    <lineage>
        <taxon>Eukaryota</taxon>
        <taxon>Viridiplantae</taxon>
        <taxon>Streptophyta</taxon>
        <taxon>Embryophyta</taxon>
        <taxon>Tracheophyta</taxon>
        <taxon>Spermatophyta</taxon>
        <taxon>Magnoliopsida</taxon>
        <taxon>eudicotyledons</taxon>
        <taxon>Gunneridae</taxon>
        <taxon>Pentapetalae</taxon>
        <taxon>asterids</taxon>
        <taxon>lamiids</taxon>
        <taxon>Lamiales</taxon>
        <taxon>Gesneriaceae</taxon>
        <taxon>Didymocarpoideae</taxon>
        <taxon>Trichosporeae</taxon>
        <taxon>Loxocarpinae</taxon>
        <taxon>Dorcoceras</taxon>
    </lineage>
</organism>
<reference evidence="2 3" key="1">
    <citation type="journal article" date="2015" name="Proc. Natl. Acad. Sci. U.S.A.">
        <title>The resurrection genome of Boea hygrometrica: A blueprint for survival of dehydration.</title>
        <authorList>
            <person name="Xiao L."/>
            <person name="Yang G."/>
            <person name="Zhang L."/>
            <person name="Yang X."/>
            <person name="Zhao S."/>
            <person name="Ji Z."/>
            <person name="Zhou Q."/>
            <person name="Hu M."/>
            <person name="Wang Y."/>
            <person name="Chen M."/>
            <person name="Xu Y."/>
            <person name="Jin H."/>
            <person name="Xiao X."/>
            <person name="Hu G."/>
            <person name="Bao F."/>
            <person name="Hu Y."/>
            <person name="Wan P."/>
            <person name="Li L."/>
            <person name="Deng X."/>
            <person name="Kuang T."/>
            <person name="Xiang C."/>
            <person name="Zhu J.K."/>
            <person name="Oliver M.J."/>
            <person name="He Y."/>
        </authorList>
    </citation>
    <scope>NUCLEOTIDE SEQUENCE [LARGE SCALE GENOMIC DNA]</scope>
    <source>
        <strain evidence="3">cv. XS01</strain>
    </source>
</reference>
<feature type="compositionally biased region" description="Polar residues" evidence="1">
    <location>
        <begin position="17"/>
        <end position="28"/>
    </location>
</feature>
<evidence type="ECO:0000313" key="3">
    <source>
        <dbReference type="Proteomes" id="UP000250235"/>
    </source>
</evidence>
<feature type="compositionally biased region" description="Basic and acidic residues" evidence="1">
    <location>
        <begin position="60"/>
        <end position="119"/>
    </location>
</feature>
<protein>
    <submittedName>
        <fullName evidence="2">Uncharacterized protein</fullName>
    </submittedName>
</protein>
<gene>
    <name evidence="2" type="ORF">F511_19845</name>
</gene>
<dbReference type="EMBL" id="KV001730">
    <property type="protein sequence ID" value="KZV38795.1"/>
    <property type="molecule type" value="Genomic_DNA"/>
</dbReference>
<feature type="region of interest" description="Disordered" evidence="1">
    <location>
        <begin position="46"/>
        <end position="119"/>
    </location>
</feature>
<proteinExistence type="predicted"/>
<sequence length="254" mass="30005">MPPKRTRAQRSGENRNTESTTQGSENTTLTLAQIAELVATTVAQILASQPAPQPQPNLDSRAEEMRRMREELENQRDEEMRRMREELENRQAEEMRRMREELENRQAEEMRRMREELENRQAEEMRRMREELENRQAEEMRRMPLSVQYVSEKFQPFAQTPKQQKQEKKYEVKPQYEEISKQINMQHAINQCYECMRLSRTSVSKASASTGSQIKSPLYHGLSTGKSSVRDHRGPSAHHSSVVDTRTRWSPLRR</sequence>
<feature type="region of interest" description="Disordered" evidence="1">
    <location>
        <begin position="207"/>
        <end position="254"/>
    </location>
</feature>
<accession>A0A2Z7C3H4</accession>